<evidence type="ECO:0000259" key="8">
    <source>
        <dbReference type="PROSITE" id="PS51676"/>
    </source>
</evidence>
<evidence type="ECO:0000256" key="4">
    <source>
        <dbReference type="ARBA" id="ARBA00023187"/>
    </source>
</evidence>
<comment type="caution">
    <text evidence="9">The sequence shown here is derived from an EMBL/GenBank/DDBJ whole genome shotgun (WGS) entry which is preliminary data.</text>
</comment>
<evidence type="ECO:0000256" key="5">
    <source>
        <dbReference type="ARBA" id="ARBA00023242"/>
    </source>
</evidence>
<dbReference type="CDD" id="cd00201">
    <property type="entry name" value="WW"/>
    <property type="match status" value="2"/>
</dbReference>
<dbReference type="InterPro" id="IPR001202">
    <property type="entry name" value="WW_dom"/>
</dbReference>
<dbReference type="Pfam" id="PF00397">
    <property type="entry name" value="WW"/>
    <property type="match status" value="1"/>
</dbReference>
<keyword evidence="4" id="KW-0508">mRNA splicing</keyword>
<evidence type="ECO:0000256" key="3">
    <source>
        <dbReference type="ARBA" id="ARBA00022737"/>
    </source>
</evidence>
<dbReference type="GO" id="GO:0003723">
    <property type="term" value="F:RNA binding"/>
    <property type="evidence" value="ECO:0007669"/>
    <property type="project" value="TreeGrafter"/>
</dbReference>
<dbReference type="PROSITE" id="PS51676">
    <property type="entry name" value="FF"/>
    <property type="match status" value="2"/>
</dbReference>
<dbReference type="PROSITE" id="PS01159">
    <property type="entry name" value="WW_DOMAIN_1"/>
    <property type="match status" value="1"/>
</dbReference>
<dbReference type="PANTHER" id="PTHR11864:SF0">
    <property type="entry name" value="PRP40 PRE-MRNA PROCESSING FACTOR 40 HOMOLOG A (YEAST)"/>
    <property type="match status" value="1"/>
</dbReference>
<keyword evidence="5" id="KW-0539">Nucleus</keyword>
<dbReference type="GO" id="GO:0045292">
    <property type="term" value="P:mRNA cis splicing, via spliceosome"/>
    <property type="evidence" value="ECO:0007669"/>
    <property type="project" value="InterPro"/>
</dbReference>
<evidence type="ECO:0000313" key="10">
    <source>
        <dbReference type="Proteomes" id="UP001143981"/>
    </source>
</evidence>
<evidence type="ECO:0000256" key="6">
    <source>
        <dbReference type="SAM" id="MobiDB-lite"/>
    </source>
</evidence>
<feature type="domain" description="WW" evidence="7">
    <location>
        <begin position="30"/>
        <end position="62"/>
    </location>
</feature>
<feature type="domain" description="FF" evidence="8">
    <location>
        <begin position="162"/>
        <end position="218"/>
    </location>
</feature>
<name>A0A9W7Y9J2_9FUNG</name>
<feature type="compositionally biased region" description="Basic and acidic residues" evidence="6">
    <location>
        <begin position="122"/>
        <end position="135"/>
    </location>
</feature>
<evidence type="ECO:0000256" key="2">
    <source>
        <dbReference type="ARBA" id="ARBA00022664"/>
    </source>
</evidence>
<dbReference type="InterPro" id="IPR036517">
    <property type="entry name" value="FF_domain_sf"/>
</dbReference>
<feature type="region of interest" description="Disordered" evidence="6">
    <location>
        <begin position="591"/>
        <end position="650"/>
    </location>
</feature>
<keyword evidence="10" id="KW-1185">Reference proteome</keyword>
<evidence type="ECO:0000313" key="9">
    <source>
        <dbReference type="EMBL" id="KAJ1726617.1"/>
    </source>
</evidence>
<proteinExistence type="predicted"/>
<feature type="domain" description="WW" evidence="7">
    <location>
        <begin position="1"/>
        <end position="25"/>
    </location>
</feature>
<dbReference type="FunFam" id="1.10.10.440:FF:000013">
    <property type="entry name" value="pre-mRNA-processing protein 40A isoform X1"/>
    <property type="match status" value="1"/>
</dbReference>
<dbReference type="OrthoDB" id="187617at2759"/>
<keyword evidence="3" id="KW-0677">Repeat</keyword>
<dbReference type="Gene3D" id="1.10.10.440">
    <property type="entry name" value="FF domain"/>
    <property type="match status" value="4"/>
</dbReference>
<keyword evidence="2" id="KW-0507">mRNA processing</keyword>
<feature type="compositionally biased region" description="Basic and acidic residues" evidence="6">
    <location>
        <begin position="615"/>
        <end position="629"/>
    </location>
</feature>
<organism evidence="9 10">
    <name type="scientific">Coemansia biformis</name>
    <dbReference type="NCBI Taxonomy" id="1286918"/>
    <lineage>
        <taxon>Eukaryota</taxon>
        <taxon>Fungi</taxon>
        <taxon>Fungi incertae sedis</taxon>
        <taxon>Zoopagomycota</taxon>
        <taxon>Kickxellomycotina</taxon>
        <taxon>Kickxellomycetes</taxon>
        <taxon>Kickxellales</taxon>
        <taxon>Kickxellaceae</taxon>
        <taxon>Coemansia</taxon>
    </lineage>
</organism>
<feature type="non-terminal residue" evidence="9">
    <location>
        <position position="1"/>
    </location>
</feature>
<evidence type="ECO:0000259" key="7">
    <source>
        <dbReference type="PROSITE" id="PS50020"/>
    </source>
</evidence>
<dbReference type="AlphaFoldDB" id="A0A9W7Y9J2"/>
<feature type="region of interest" description="Disordered" evidence="6">
    <location>
        <begin position="43"/>
        <end position="161"/>
    </location>
</feature>
<dbReference type="InterPro" id="IPR002713">
    <property type="entry name" value="FF_domain"/>
</dbReference>
<sequence>HTSADGRVYYYNKSTRATTWEKPDELKTPQERQTVWKEYLKDGRPYWYNPETKKSTWTRPEEIAAPATAPTAPSGGDAPRVEPDSDRPQAALNTRVDSGASDAHQPPPLEGQRAAKQSVSAERLDTMQAHAERGGSRGARARPSIPSVDAPEGQKAPRREFRTAEEAEAAFVEMLRRHKVGGDWSWEQALRAVVNDPDYRSLKTLPERKDAFHRYIVVTREIEQEQRQREQRQQREAFFALLDTLPVSEYTRLCKIEHLAADHEALRAIPAGSERARMFDAYMDEHLKELDDARRQVRRQRMREVAEFLGDLPMSAKWDDSKARLLDRFGDQLMPILRVDESRRVPMDTTYYFVRDMDSAVDPEAGLSMLDLMDAFEHAIADAEKRESEQRQANKAAAFRRERLNRDAFRKLLDEHSAQFTPSSTWSELYPQIKLDPRYTAMLGQPGSTPLELFWDCIEQLSDDYYRHRKKLEAAMHDHDFHMQPDTPLGDMRDFAAKHCDIPESYLEYIHEQLAIKARRRKEEEEERAQRHRRRLVDDLKYALYDLEPSLKPDSEWEMERPRIAALPEFKSVGDESLCRAAFDAVIERQKERAVQRASRQRSGSDARKRSRSRAAADDDTERRTRPRAEEEDAGAVAEGSDLEEGEMVD</sequence>
<dbReference type="InterPro" id="IPR039726">
    <property type="entry name" value="Prp40-like"/>
</dbReference>
<feature type="compositionally biased region" description="Basic and acidic residues" evidence="6">
    <location>
        <begin position="51"/>
        <end position="62"/>
    </location>
</feature>
<feature type="domain" description="FF" evidence="8">
    <location>
        <begin position="401"/>
        <end position="460"/>
    </location>
</feature>
<accession>A0A9W7Y9J2</accession>
<feature type="compositionally biased region" description="Low complexity" evidence="6">
    <location>
        <begin position="64"/>
        <end position="73"/>
    </location>
</feature>
<gene>
    <name evidence="9" type="primary">PRP40</name>
    <name evidence="9" type="ORF">LPJ61_005065</name>
</gene>
<protein>
    <submittedName>
        <fullName evidence="9">U1 snRNP protein</fullName>
    </submittedName>
</protein>
<dbReference type="GO" id="GO:0071004">
    <property type="term" value="C:U2-type prespliceosome"/>
    <property type="evidence" value="ECO:0007669"/>
    <property type="project" value="TreeGrafter"/>
</dbReference>
<dbReference type="EMBL" id="JANBOI010001457">
    <property type="protein sequence ID" value="KAJ1726617.1"/>
    <property type="molecule type" value="Genomic_DNA"/>
</dbReference>
<dbReference type="Gene3D" id="2.20.70.10">
    <property type="match status" value="2"/>
</dbReference>
<dbReference type="SMART" id="SM00441">
    <property type="entry name" value="FF"/>
    <property type="match status" value="4"/>
</dbReference>
<comment type="subcellular location">
    <subcellularLocation>
        <location evidence="1">Nucleus</location>
    </subcellularLocation>
</comment>
<feature type="compositionally biased region" description="Acidic residues" evidence="6">
    <location>
        <begin position="641"/>
        <end position="650"/>
    </location>
</feature>
<dbReference type="SMART" id="SM00456">
    <property type="entry name" value="WW"/>
    <property type="match status" value="2"/>
</dbReference>
<dbReference type="SUPFAM" id="SSF51045">
    <property type="entry name" value="WW domain"/>
    <property type="match status" value="2"/>
</dbReference>
<dbReference type="GO" id="GO:0005685">
    <property type="term" value="C:U1 snRNP"/>
    <property type="evidence" value="ECO:0007669"/>
    <property type="project" value="TreeGrafter"/>
</dbReference>
<dbReference type="PROSITE" id="PS50020">
    <property type="entry name" value="WW_DOMAIN_2"/>
    <property type="match status" value="2"/>
</dbReference>
<evidence type="ECO:0000256" key="1">
    <source>
        <dbReference type="ARBA" id="ARBA00004123"/>
    </source>
</evidence>
<dbReference type="InterPro" id="IPR036020">
    <property type="entry name" value="WW_dom_sf"/>
</dbReference>
<dbReference type="PANTHER" id="PTHR11864">
    <property type="entry name" value="PRE-MRNA-PROCESSING PROTEIN PRP40"/>
    <property type="match status" value="1"/>
</dbReference>
<reference evidence="9" key="1">
    <citation type="submission" date="2022-07" db="EMBL/GenBank/DDBJ databases">
        <title>Phylogenomic reconstructions and comparative analyses of Kickxellomycotina fungi.</title>
        <authorList>
            <person name="Reynolds N.K."/>
            <person name="Stajich J.E."/>
            <person name="Barry K."/>
            <person name="Grigoriev I.V."/>
            <person name="Crous P."/>
            <person name="Smith M.E."/>
        </authorList>
    </citation>
    <scope>NUCLEOTIDE SEQUENCE</scope>
    <source>
        <strain evidence="9">BCRC 34381</strain>
    </source>
</reference>
<dbReference type="SUPFAM" id="SSF81698">
    <property type="entry name" value="FF domain"/>
    <property type="match status" value="4"/>
</dbReference>
<dbReference type="Pfam" id="PF01846">
    <property type="entry name" value="FF"/>
    <property type="match status" value="2"/>
</dbReference>
<dbReference type="Proteomes" id="UP001143981">
    <property type="component" value="Unassembled WGS sequence"/>
</dbReference>